<organism evidence="1 2">
    <name type="scientific">Mesorhizobium japonicum (strain LMG 29417 / CECT 9101 / MAFF 303099)</name>
    <name type="common">Mesorhizobium loti (strain MAFF 303099)</name>
    <dbReference type="NCBI Taxonomy" id="266835"/>
    <lineage>
        <taxon>Bacteria</taxon>
        <taxon>Pseudomonadati</taxon>
        <taxon>Pseudomonadota</taxon>
        <taxon>Alphaproteobacteria</taxon>
        <taxon>Hyphomicrobiales</taxon>
        <taxon>Phyllobacteriaceae</taxon>
        <taxon>Mesorhizobium</taxon>
    </lineage>
</organism>
<gene>
    <name evidence="1" type="ordered locus">mlr1849</name>
</gene>
<protein>
    <submittedName>
        <fullName evidence="1">Mlr1849 protein</fullName>
    </submittedName>
</protein>
<proteinExistence type="predicted"/>
<accession>Q98JP4</accession>
<reference evidence="1 2" key="1">
    <citation type="journal article" date="2000" name="DNA Res.">
        <title>Complete genome structure of the nitrogen-fixing symbiotic bacterium Mesorhizobium loti.</title>
        <authorList>
            <person name="Kaneko T."/>
            <person name="Nakamura Y."/>
            <person name="Sato S."/>
            <person name="Asamizu E."/>
            <person name="Kato T."/>
            <person name="Sasamoto S."/>
            <person name="Watanabe A."/>
            <person name="Idesawa K."/>
            <person name="Ishikawa A."/>
            <person name="Kawashima K."/>
            <person name="Kimura T."/>
            <person name="Kishida Y."/>
            <person name="Kiyokawa C."/>
            <person name="Kohara M."/>
            <person name="Matsumoto M."/>
            <person name="Matsuno A."/>
            <person name="Mochizuki Y."/>
            <person name="Nakayama S."/>
            <person name="Nakazaki N."/>
            <person name="Shimpo S."/>
            <person name="Sugimoto M."/>
            <person name="Takeuchi C."/>
            <person name="Yamada M."/>
            <person name="Tabata S."/>
        </authorList>
    </citation>
    <scope>NUCLEOTIDE SEQUENCE [LARGE SCALE GENOMIC DNA]</scope>
    <source>
        <strain evidence="2">LMG 29417 / CECT 9101 / MAFF 303099</strain>
    </source>
</reference>
<dbReference type="PANTHER" id="PTHR38436:SF1">
    <property type="entry name" value="ESTER CYCLASE"/>
    <property type="match status" value="1"/>
</dbReference>
<dbReference type="HOGENOM" id="CLU_100997_5_0_5"/>
<dbReference type="EMBL" id="BA000012">
    <property type="protein sequence ID" value="BAB49121.1"/>
    <property type="molecule type" value="Genomic_DNA"/>
</dbReference>
<dbReference type="KEGG" id="mlo:mlr1849"/>
<evidence type="ECO:0000313" key="1">
    <source>
        <dbReference type="EMBL" id="BAB49121.1"/>
    </source>
</evidence>
<dbReference type="PANTHER" id="PTHR38436">
    <property type="entry name" value="POLYKETIDE CYCLASE SNOAL-LIKE DOMAIN"/>
    <property type="match status" value="1"/>
</dbReference>
<name>Q98JP4_RHILO</name>
<dbReference type="Gene3D" id="3.10.450.50">
    <property type="match status" value="1"/>
</dbReference>
<dbReference type="SUPFAM" id="SSF54427">
    <property type="entry name" value="NTF2-like"/>
    <property type="match status" value="1"/>
</dbReference>
<dbReference type="Pfam" id="PF07366">
    <property type="entry name" value="SnoaL"/>
    <property type="match status" value="1"/>
</dbReference>
<evidence type="ECO:0000313" key="2">
    <source>
        <dbReference type="Proteomes" id="UP000000552"/>
    </source>
</evidence>
<sequence>MRRDPAKHERTLPMTKQEDNKAVVVRWFTDFWGETCDLSVVDDIAAPDMLLKYSLHEPRRGRDDIRAFMTDFRAAFPDLNFWATTDLIAEGDYVVGQWEGGGRHTGPAFGDFLAGSLPATTGRAMRFTGTTVLKVIDGRIVEEIGLDDGVAALTQLGLIKAA</sequence>
<dbReference type="AlphaFoldDB" id="Q98JP4"/>
<dbReference type="InterPro" id="IPR032710">
    <property type="entry name" value="NTF2-like_dom_sf"/>
</dbReference>
<dbReference type="eggNOG" id="COG5485">
    <property type="taxonomic scope" value="Bacteria"/>
</dbReference>
<dbReference type="GO" id="GO:0030638">
    <property type="term" value="P:polyketide metabolic process"/>
    <property type="evidence" value="ECO:0007669"/>
    <property type="project" value="InterPro"/>
</dbReference>
<dbReference type="InterPro" id="IPR009959">
    <property type="entry name" value="Cyclase_SnoaL-like"/>
</dbReference>
<dbReference type="Proteomes" id="UP000000552">
    <property type="component" value="Chromosome"/>
</dbReference>